<name>A0A0F9H441_9ZZZZ</name>
<organism evidence="1">
    <name type="scientific">marine sediment metagenome</name>
    <dbReference type="NCBI Taxonomy" id="412755"/>
    <lineage>
        <taxon>unclassified sequences</taxon>
        <taxon>metagenomes</taxon>
        <taxon>ecological metagenomes</taxon>
    </lineage>
</organism>
<gene>
    <name evidence="1" type="ORF">LCGC14_2045010</name>
</gene>
<sequence length="92" mass="10573">MSDKRVEILATLKAKQEAVTPFDIIREVFNLGWQIQSEDLVLQKLDEIEAKLTRQEEALRKIAEKENDPWYSADDLTWIARQALEADAGEVS</sequence>
<dbReference type="EMBL" id="LAZR01024048">
    <property type="protein sequence ID" value="KKL76430.1"/>
    <property type="molecule type" value="Genomic_DNA"/>
</dbReference>
<proteinExistence type="predicted"/>
<protein>
    <submittedName>
        <fullName evidence="1">Uncharacterized protein</fullName>
    </submittedName>
</protein>
<evidence type="ECO:0000313" key="1">
    <source>
        <dbReference type="EMBL" id="KKL76430.1"/>
    </source>
</evidence>
<comment type="caution">
    <text evidence="1">The sequence shown here is derived from an EMBL/GenBank/DDBJ whole genome shotgun (WGS) entry which is preliminary data.</text>
</comment>
<reference evidence="1" key="1">
    <citation type="journal article" date="2015" name="Nature">
        <title>Complex archaea that bridge the gap between prokaryotes and eukaryotes.</title>
        <authorList>
            <person name="Spang A."/>
            <person name="Saw J.H."/>
            <person name="Jorgensen S.L."/>
            <person name="Zaremba-Niedzwiedzka K."/>
            <person name="Martijn J."/>
            <person name="Lind A.E."/>
            <person name="van Eijk R."/>
            <person name="Schleper C."/>
            <person name="Guy L."/>
            <person name="Ettema T.J."/>
        </authorList>
    </citation>
    <scope>NUCLEOTIDE SEQUENCE</scope>
</reference>
<accession>A0A0F9H441</accession>
<dbReference type="AlphaFoldDB" id="A0A0F9H441"/>